<keyword evidence="3" id="KW-1185">Reference proteome</keyword>
<dbReference type="STRING" id="1314783.A0A165TB93"/>
<feature type="compositionally biased region" description="Pro residues" evidence="1">
    <location>
        <begin position="510"/>
        <end position="521"/>
    </location>
</feature>
<protein>
    <submittedName>
        <fullName evidence="2">Uncharacterized protein</fullName>
    </submittedName>
</protein>
<name>A0A165TB93_9APHY</name>
<feature type="region of interest" description="Disordered" evidence="1">
    <location>
        <begin position="40"/>
        <end position="61"/>
    </location>
</feature>
<evidence type="ECO:0000256" key="1">
    <source>
        <dbReference type="SAM" id="MobiDB-lite"/>
    </source>
</evidence>
<evidence type="ECO:0000313" key="2">
    <source>
        <dbReference type="EMBL" id="KZT73181.1"/>
    </source>
</evidence>
<dbReference type="EMBL" id="KV429038">
    <property type="protein sequence ID" value="KZT73181.1"/>
    <property type="molecule type" value="Genomic_DNA"/>
</dbReference>
<feature type="compositionally biased region" description="Basic and acidic residues" evidence="1">
    <location>
        <begin position="432"/>
        <end position="464"/>
    </location>
</feature>
<evidence type="ECO:0000313" key="3">
    <source>
        <dbReference type="Proteomes" id="UP000076727"/>
    </source>
</evidence>
<feature type="compositionally biased region" description="Basic and acidic residues" evidence="1">
    <location>
        <begin position="408"/>
        <end position="424"/>
    </location>
</feature>
<sequence length="584" mass="63652">MATIDLAGSVLPAQQSAQEVIDVDSFDDDEILLVEPSFPSINSRGSRTHPAGPRVASGTTSASAIVVESDDEDAARVRSAHAQRRFISPPPRPIHPRYAPPVPPIPPHLAGNRAFPVHLGRRGDAVPPVRPNARPFAFEASIRQTPPLRRHTPMLDVLPPAPAARSHHQPAMGLGGALIALNRQNIVEEVNRQREAEEQLRSQRRLPERGWRHYLPDFLDFWREDSQPAPQRGLPGEAEIYHGTILFNEPIGDLEDLRLLRVIMDNQFGDGGRRGPIPTFERSREQHYKPSYTHPEKPMPGFTFDFAPPEVPSTTETTSPIIFLDDDEETTAGPSKPSGGAIEAPATLVCARCNDPLTLSAESAAPEEELARQKIWGLRCGHMLDGKCIQELMKPAPSPPSPALADALEVHDSKGKGKARDVLHADIVTDISKPESGKGKRIAGKEPAPRRSKRKAAEMLHSDADTSLAGGPAADSAQVPPEDNSIRSRLRSRRPRPPSIISTLEAEPMALPPSPPRPVHPLPRRRGHGSASTRRKGKGKAKSVVEAVHEWACPVAGCGYVHASIRVDGEWKMDPERGAIGLFI</sequence>
<organism evidence="2 3">
    <name type="scientific">Daedalea quercina L-15889</name>
    <dbReference type="NCBI Taxonomy" id="1314783"/>
    <lineage>
        <taxon>Eukaryota</taxon>
        <taxon>Fungi</taxon>
        <taxon>Dikarya</taxon>
        <taxon>Basidiomycota</taxon>
        <taxon>Agaricomycotina</taxon>
        <taxon>Agaricomycetes</taxon>
        <taxon>Polyporales</taxon>
        <taxon>Fomitopsis</taxon>
    </lineage>
</organism>
<accession>A0A165TB93</accession>
<proteinExistence type="predicted"/>
<dbReference type="Proteomes" id="UP000076727">
    <property type="component" value="Unassembled WGS sequence"/>
</dbReference>
<reference evidence="2 3" key="1">
    <citation type="journal article" date="2016" name="Mol. Biol. Evol.">
        <title>Comparative Genomics of Early-Diverging Mushroom-Forming Fungi Provides Insights into the Origins of Lignocellulose Decay Capabilities.</title>
        <authorList>
            <person name="Nagy L.G."/>
            <person name="Riley R."/>
            <person name="Tritt A."/>
            <person name="Adam C."/>
            <person name="Daum C."/>
            <person name="Floudas D."/>
            <person name="Sun H."/>
            <person name="Yadav J.S."/>
            <person name="Pangilinan J."/>
            <person name="Larsson K.H."/>
            <person name="Matsuura K."/>
            <person name="Barry K."/>
            <person name="Labutti K."/>
            <person name="Kuo R."/>
            <person name="Ohm R.A."/>
            <person name="Bhattacharya S.S."/>
            <person name="Shirouzu T."/>
            <person name="Yoshinaga Y."/>
            <person name="Martin F.M."/>
            <person name="Grigoriev I.V."/>
            <person name="Hibbett D.S."/>
        </authorList>
    </citation>
    <scope>NUCLEOTIDE SEQUENCE [LARGE SCALE GENOMIC DNA]</scope>
    <source>
        <strain evidence="2 3">L-15889</strain>
    </source>
</reference>
<dbReference type="OrthoDB" id="2507647at2759"/>
<feature type="region of interest" description="Disordered" evidence="1">
    <location>
        <begin position="393"/>
        <end position="542"/>
    </location>
</feature>
<gene>
    <name evidence="2" type="ORF">DAEQUDRAFT_511050</name>
</gene>
<dbReference type="AlphaFoldDB" id="A0A165TB93"/>
<feature type="compositionally biased region" description="Basic residues" evidence="1">
    <location>
        <begin position="522"/>
        <end position="541"/>
    </location>
</feature>